<dbReference type="InterPro" id="IPR011047">
    <property type="entry name" value="Quinoprotein_ADH-like_sf"/>
</dbReference>
<evidence type="ECO:0000256" key="2">
    <source>
        <dbReference type="ARBA" id="ARBA00022737"/>
    </source>
</evidence>
<organism evidence="5 6">
    <name type="scientific">Reticulomyxa filosa</name>
    <dbReference type="NCBI Taxonomy" id="46433"/>
    <lineage>
        <taxon>Eukaryota</taxon>
        <taxon>Sar</taxon>
        <taxon>Rhizaria</taxon>
        <taxon>Retaria</taxon>
        <taxon>Foraminifera</taxon>
        <taxon>Monothalamids</taxon>
        <taxon>Reticulomyxidae</taxon>
        <taxon>Reticulomyxa</taxon>
    </lineage>
</organism>
<dbReference type="PROSITE" id="PS50082">
    <property type="entry name" value="WD_REPEATS_2"/>
    <property type="match status" value="7"/>
</dbReference>
<dbReference type="InterPro" id="IPR019775">
    <property type="entry name" value="WD40_repeat_CS"/>
</dbReference>
<accession>X6NWX5</accession>
<dbReference type="PANTHER" id="PTHR19879:SF9">
    <property type="entry name" value="TRANSCRIPTION INITIATION FACTOR TFIID SUBUNIT 5"/>
    <property type="match status" value="1"/>
</dbReference>
<dbReference type="InterPro" id="IPR020472">
    <property type="entry name" value="WD40_PAC1"/>
</dbReference>
<dbReference type="Gene3D" id="2.130.10.10">
    <property type="entry name" value="YVTN repeat-like/Quinoprotein amine dehydrogenase"/>
    <property type="match status" value="3"/>
</dbReference>
<dbReference type="InterPro" id="IPR015915">
    <property type="entry name" value="Kelch-typ_b-propeller"/>
</dbReference>
<feature type="repeat" description="WD" evidence="3">
    <location>
        <begin position="673"/>
        <end position="714"/>
    </location>
</feature>
<reference evidence="5 6" key="1">
    <citation type="journal article" date="2013" name="Curr. Biol.">
        <title>The Genome of the Foraminiferan Reticulomyxa filosa.</title>
        <authorList>
            <person name="Glockner G."/>
            <person name="Hulsmann N."/>
            <person name="Schleicher M."/>
            <person name="Noegel A.A."/>
            <person name="Eichinger L."/>
            <person name="Gallinger C."/>
            <person name="Pawlowski J."/>
            <person name="Sierra R."/>
            <person name="Euteneuer U."/>
            <person name="Pillet L."/>
            <person name="Moustafa A."/>
            <person name="Platzer M."/>
            <person name="Groth M."/>
            <person name="Szafranski K."/>
            <person name="Schliwa M."/>
        </authorList>
    </citation>
    <scope>NUCLEOTIDE SEQUENCE [LARGE SCALE GENOMIC DNA]</scope>
</reference>
<dbReference type="SUPFAM" id="SSF50978">
    <property type="entry name" value="WD40 repeat-like"/>
    <property type="match status" value="1"/>
</dbReference>
<dbReference type="Pfam" id="PF00400">
    <property type="entry name" value="WD40"/>
    <property type="match status" value="2"/>
</dbReference>
<dbReference type="InterPro" id="IPR055442">
    <property type="entry name" value="Beta-prop_EML-like_2nd"/>
</dbReference>
<proteinExistence type="predicted"/>
<evidence type="ECO:0000313" key="6">
    <source>
        <dbReference type="Proteomes" id="UP000023152"/>
    </source>
</evidence>
<dbReference type="SMART" id="SM00320">
    <property type="entry name" value="WD40"/>
    <property type="match status" value="7"/>
</dbReference>
<evidence type="ECO:0000256" key="1">
    <source>
        <dbReference type="ARBA" id="ARBA00022574"/>
    </source>
</evidence>
<dbReference type="SUPFAM" id="SSF50998">
    <property type="entry name" value="Quinoprotein alcohol dehydrogenase-like"/>
    <property type="match status" value="1"/>
</dbReference>
<feature type="repeat" description="WD" evidence="3">
    <location>
        <begin position="463"/>
        <end position="504"/>
    </location>
</feature>
<evidence type="ECO:0000313" key="5">
    <source>
        <dbReference type="EMBL" id="ETO30329.1"/>
    </source>
</evidence>
<dbReference type="Gene3D" id="2.120.10.80">
    <property type="entry name" value="Kelch-type beta propeller"/>
    <property type="match status" value="1"/>
</dbReference>
<keyword evidence="6" id="KW-1185">Reference proteome</keyword>
<feature type="repeat" description="WD" evidence="3">
    <location>
        <begin position="421"/>
        <end position="462"/>
    </location>
</feature>
<protein>
    <submittedName>
        <fullName evidence="5">WD repeat-containing protein</fullName>
    </submittedName>
</protein>
<evidence type="ECO:0000259" key="4">
    <source>
        <dbReference type="Pfam" id="PF23414"/>
    </source>
</evidence>
<dbReference type="InterPro" id="IPR036322">
    <property type="entry name" value="WD40_repeat_dom_sf"/>
</dbReference>
<keyword evidence="2" id="KW-0677">Repeat</keyword>
<feature type="domain" description="EML-like second beta-propeller" evidence="4">
    <location>
        <begin position="476"/>
        <end position="632"/>
    </location>
</feature>
<comment type="caution">
    <text evidence="5">The sequence shown here is derived from an EMBL/GenBank/DDBJ whole genome shotgun (WGS) entry which is preliminary data.</text>
</comment>
<dbReference type="PRINTS" id="PR00320">
    <property type="entry name" value="GPROTEINBRPT"/>
</dbReference>
<dbReference type="PANTHER" id="PTHR19879">
    <property type="entry name" value="TRANSCRIPTION INITIATION FACTOR TFIID"/>
    <property type="match status" value="1"/>
</dbReference>
<feature type="repeat" description="WD" evidence="3">
    <location>
        <begin position="547"/>
        <end position="588"/>
    </location>
</feature>
<dbReference type="EMBL" id="ASPP01005533">
    <property type="protein sequence ID" value="ETO30329.1"/>
    <property type="molecule type" value="Genomic_DNA"/>
</dbReference>
<feature type="repeat" description="WD" evidence="3">
    <location>
        <begin position="505"/>
        <end position="546"/>
    </location>
</feature>
<dbReference type="InterPro" id="IPR001680">
    <property type="entry name" value="WD40_rpt"/>
</dbReference>
<dbReference type="Proteomes" id="UP000023152">
    <property type="component" value="Unassembled WGS sequence"/>
</dbReference>
<dbReference type="AlphaFoldDB" id="X6NWX5"/>
<dbReference type="PROSITE" id="PS50294">
    <property type="entry name" value="WD_REPEATS_REGION"/>
    <property type="match status" value="7"/>
</dbReference>
<keyword evidence="1 3" id="KW-0853">WD repeat</keyword>
<sequence>MRQSITKTEEIANIHTAPFETLATFPIPLQNTQSVAYKHEILIFAGYERRACYSYHILKNEYKLFCLYPNSINVDGHCVVKLVDNNNKNKHINEITLLSFGGKQRHSLIMKYISAWDNDNEIIKKKNYNRWFPFIDNNNNPVQIAKDEDNYNGVRAVIGGNNNNLLFITYNPKNISVFDLTKFQFIKHDILPIDINISFHCFVKRNENENGNKEKDEMWLFCFEIGLSIEYDEKLNTFQFHKLRVCDTIKSFHYYAYSYIQNSILFFGGCLFYGSTSNQIHKYSIINNKWMKCKEILSIPLKYPIAILTEDNLFVHILGVDDTNNKLLTHIKMKISDFTEGNQKWMIENKEIADFEEIRIELEEMNKGLDIKYLKKKKEIAMIIKYWMNSIEINELGWIDEFNLIILRYILQNYFKPFKVFQGHFNSVNSIKFSPDCTKIISTSNDKTIKIWDITSGHELQELKGHFDHVKNAIFSPDGNMVVSCSNDNTIRLWDVESCTEIRQLNGHTRHVRSVQFSPNGKIIVSGSLDKTVRLWSVESGKEIKRLNENLDHINDVNFSPNGQQIAIASDDFAIRIWNVRSNNKVNKMLGHSSYVMKVQFSPDGSKLVSCSTDRTIRIWDAKSRTQLKKMSGYPARVTDVKFSSDGQTIISGLTDYTVRLWDVNLGVEKQRLKGHHDDITGIDISIDDNTIVSSSRDGTIRIWNIITNRIFTTNNVNFFA</sequence>
<feature type="repeat" description="WD" evidence="3">
    <location>
        <begin position="589"/>
        <end position="630"/>
    </location>
</feature>
<dbReference type="InterPro" id="IPR015943">
    <property type="entry name" value="WD40/YVTN_repeat-like_dom_sf"/>
</dbReference>
<dbReference type="CDD" id="cd00200">
    <property type="entry name" value="WD40"/>
    <property type="match status" value="1"/>
</dbReference>
<dbReference type="Pfam" id="PF23414">
    <property type="entry name" value="Beta-prop_EML_2"/>
    <property type="match status" value="1"/>
</dbReference>
<evidence type="ECO:0000256" key="3">
    <source>
        <dbReference type="PROSITE-ProRule" id="PRU00221"/>
    </source>
</evidence>
<feature type="repeat" description="WD" evidence="3">
    <location>
        <begin position="631"/>
        <end position="665"/>
    </location>
</feature>
<dbReference type="PROSITE" id="PS00678">
    <property type="entry name" value="WD_REPEATS_1"/>
    <property type="match status" value="6"/>
</dbReference>
<gene>
    <name evidence="5" type="ORF">RFI_06794</name>
</gene>
<name>X6NWX5_RETFI</name>